<evidence type="ECO:0000313" key="13">
    <source>
        <dbReference type="EMBL" id="MBK5927775.1"/>
    </source>
</evidence>
<evidence type="ECO:0000256" key="6">
    <source>
        <dbReference type="ARBA" id="ARBA00022842"/>
    </source>
</evidence>
<evidence type="ECO:0000256" key="5">
    <source>
        <dbReference type="ARBA" id="ARBA00022723"/>
    </source>
</evidence>
<dbReference type="EC" id="5.3.3.2" evidence="3 10"/>
<evidence type="ECO:0000256" key="1">
    <source>
        <dbReference type="ARBA" id="ARBA00004826"/>
    </source>
</evidence>
<dbReference type="InterPro" id="IPR000086">
    <property type="entry name" value="NUDIX_hydrolase_dom"/>
</dbReference>
<dbReference type="RefSeq" id="WP_201157530.1">
    <property type="nucleotide sequence ID" value="NZ_NHSD01000273.1"/>
</dbReference>
<keyword evidence="5 10" id="KW-0479">Metal-binding</keyword>
<dbReference type="GO" id="GO:0050992">
    <property type="term" value="P:dimethylallyl diphosphate biosynthetic process"/>
    <property type="evidence" value="ECO:0007669"/>
    <property type="project" value="UniProtKB-UniRule"/>
</dbReference>
<comment type="cofactor">
    <cofactor evidence="10">
        <name>Mn(2+)</name>
        <dbReference type="ChEBI" id="CHEBI:29035"/>
    </cofactor>
    <text evidence="10">Binds 1 Mn(2+) ion per subunit.</text>
</comment>
<evidence type="ECO:0000256" key="11">
    <source>
        <dbReference type="PIRSR" id="PIRSR018427-1"/>
    </source>
</evidence>
<feature type="active site" evidence="10 11">
    <location>
        <position position="110"/>
    </location>
</feature>
<feature type="binding site" evidence="10">
    <location>
        <position position="108"/>
    </location>
    <ligand>
        <name>Mn(2+)</name>
        <dbReference type="ChEBI" id="CHEBI:29035"/>
    </ligand>
</feature>
<name>A0A934TL09_9RHOB</name>
<comment type="caution">
    <text evidence="13">The sequence shown here is derived from an EMBL/GenBank/DDBJ whole genome shotgun (WGS) entry which is preliminary data.</text>
</comment>
<keyword evidence="9 10" id="KW-0413">Isomerase</keyword>
<dbReference type="SUPFAM" id="SSF55811">
    <property type="entry name" value="Nudix"/>
    <property type="match status" value="1"/>
</dbReference>
<dbReference type="PANTHER" id="PTHR10885:SF0">
    <property type="entry name" value="ISOPENTENYL-DIPHOSPHATE DELTA-ISOMERASE"/>
    <property type="match status" value="1"/>
</dbReference>
<comment type="catalytic activity">
    <reaction evidence="10">
        <text>isopentenyl diphosphate = dimethylallyl diphosphate</text>
        <dbReference type="Rhea" id="RHEA:23284"/>
        <dbReference type="ChEBI" id="CHEBI:57623"/>
        <dbReference type="ChEBI" id="CHEBI:128769"/>
        <dbReference type="EC" id="5.3.3.2"/>
    </reaction>
</comment>
<accession>A0A934TL09</accession>
<keyword evidence="7 10" id="KW-0464">Manganese</keyword>
<comment type="function">
    <text evidence="10">Catalyzes the 1,3-allylic rearrangement of the homoallylic substrate isopentenyl (IPP) to its highly electrophilic allylic isomer, dimethylallyl diphosphate (DMAPP).</text>
</comment>
<reference evidence="13" key="1">
    <citation type="submission" date="2017-05" db="EMBL/GenBank/DDBJ databases">
        <authorList>
            <person name="Imhoff J.F."/>
            <person name="Rahn T."/>
            <person name="Kuenzel S."/>
            <person name="Neulinger S.C."/>
        </authorList>
    </citation>
    <scope>NUCLEOTIDE SEQUENCE</scope>
    <source>
        <strain evidence="13">LMG 28126</strain>
    </source>
</reference>
<evidence type="ECO:0000256" key="2">
    <source>
        <dbReference type="ARBA" id="ARBA00007579"/>
    </source>
</evidence>
<dbReference type="Gene3D" id="3.90.79.10">
    <property type="entry name" value="Nucleoside Triphosphate Pyrophosphohydrolase"/>
    <property type="match status" value="1"/>
</dbReference>
<keyword evidence="14" id="KW-1185">Reference proteome</keyword>
<comment type="pathway">
    <text evidence="1 10">Isoprenoid biosynthesis; dimethylallyl diphosphate biosynthesis; dimethylallyl diphosphate from isopentenyl diphosphate: step 1/1.</text>
</comment>
<proteinExistence type="inferred from homology"/>
<feature type="binding site" evidence="10">
    <location>
        <position position="64"/>
    </location>
    <ligand>
        <name>Mn(2+)</name>
        <dbReference type="ChEBI" id="CHEBI:29035"/>
    </ligand>
</feature>
<feature type="active site" evidence="10 11">
    <location>
        <position position="62"/>
    </location>
</feature>
<dbReference type="PANTHER" id="PTHR10885">
    <property type="entry name" value="ISOPENTENYL-DIPHOSPHATE DELTA-ISOMERASE"/>
    <property type="match status" value="1"/>
</dbReference>
<evidence type="ECO:0000313" key="14">
    <source>
        <dbReference type="Proteomes" id="UP000706333"/>
    </source>
</evidence>
<evidence type="ECO:0000256" key="8">
    <source>
        <dbReference type="ARBA" id="ARBA00023229"/>
    </source>
</evidence>
<dbReference type="InterPro" id="IPR011876">
    <property type="entry name" value="IsopentenylPP_isomerase_typ1"/>
</dbReference>
<dbReference type="Pfam" id="PF00293">
    <property type="entry name" value="NUDIX"/>
    <property type="match status" value="1"/>
</dbReference>
<dbReference type="GO" id="GO:0046872">
    <property type="term" value="F:metal ion binding"/>
    <property type="evidence" value="ECO:0007669"/>
    <property type="project" value="UniProtKB-KW"/>
</dbReference>
<evidence type="ECO:0000259" key="12">
    <source>
        <dbReference type="PROSITE" id="PS51462"/>
    </source>
</evidence>
<comment type="subcellular location">
    <subcellularLocation>
        <location evidence="10">Cytoplasm</location>
    </subcellularLocation>
</comment>
<keyword evidence="4 10" id="KW-0963">Cytoplasm</keyword>
<dbReference type="HAMAP" id="MF_00202">
    <property type="entry name" value="Idi"/>
    <property type="match status" value="1"/>
</dbReference>
<dbReference type="InterPro" id="IPR015797">
    <property type="entry name" value="NUDIX_hydrolase-like_dom_sf"/>
</dbReference>
<comment type="cofactor">
    <cofactor evidence="10">
        <name>Mg(2+)</name>
        <dbReference type="ChEBI" id="CHEBI:18420"/>
    </cofactor>
    <text evidence="10">Binds 1 Mg(2+) ion per subunit. The magnesium ion binds only when substrate is bound.</text>
</comment>
<reference evidence="13" key="2">
    <citation type="journal article" date="2020" name="Microorganisms">
        <title>Osmotic Adaptation and Compatible Solute Biosynthesis of Phototrophic Bacteria as Revealed from Genome Analyses.</title>
        <authorList>
            <person name="Imhoff J.F."/>
            <person name="Rahn T."/>
            <person name="Kunzel S."/>
            <person name="Keller A."/>
            <person name="Neulinger S.C."/>
        </authorList>
    </citation>
    <scope>NUCLEOTIDE SEQUENCE</scope>
    <source>
        <strain evidence="13">LMG 28126</strain>
    </source>
</reference>
<keyword evidence="8 10" id="KW-0414">Isoprene biosynthesis</keyword>
<evidence type="ECO:0000256" key="4">
    <source>
        <dbReference type="ARBA" id="ARBA00022490"/>
    </source>
</evidence>
<sequence>MTEMIPAWVNGRLTPVEKLEAHLQGLRHKAISVFVMDGDRVLIQQRAMGKYHTPGMWANTCCTHPHWDEGAEACATRRLREELGIEGLTLGHRDRVEYRAEVGNGLIEHEVVDIFTAAAGPTLHIAPNPDEVMAVRWVPLDTLRAEVAREPARFTPWLRIYLAEHAAAIFGAMARA</sequence>
<dbReference type="PIRSF" id="PIRSF018427">
    <property type="entry name" value="Isopntndiph_ism"/>
    <property type="match status" value="1"/>
</dbReference>
<feature type="binding site" evidence="10">
    <location>
        <position position="28"/>
    </location>
    <ligand>
        <name>Mn(2+)</name>
        <dbReference type="ChEBI" id="CHEBI:29035"/>
    </ligand>
</feature>
<dbReference type="EMBL" id="NHSD01000273">
    <property type="protein sequence ID" value="MBK5927775.1"/>
    <property type="molecule type" value="Genomic_DNA"/>
</dbReference>
<evidence type="ECO:0000256" key="3">
    <source>
        <dbReference type="ARBA" id="ARBA00012057"/>
    </source>
</evidence>
<dbReference type="AlphaFoldDB" id="A0A934TL09"/>
<comment type="similarity">
    <text evidence="2 10">Belongs to the IPP isomerase type 1 family.</text>
</comment>
<dbReference type="GO" id="GO:0004452">
    <property type="term" value="F:isopentenyl-diphosphate delta-isomerase activity"/>
    <property type="evidence" value="ECO:0007669"/>
    <property type="project" value="UniProtKB-UniRule"/>
</dbReference>
<evidence type="ECO:0000256" key="9">
    <source>
        <dbReference type="ARBA" id="ARBA00023235"/>
    </source>
</evidence>
<feature type="binding site" evidence="10">
    <location>
        <position position="22"/>
    </location>
    <ligand>
        <name>Mn(2+)</name>
        <dbReference type="ChEBI" id="CHEBI:29035"/>
    </ligand>
</feature>
<feature type="domain" description="Nudix hydrolase" evidence="12">
    <location>
        <begin position="26"/>
        <end position="160"/>
    </location>
</feature>
<dbReference type="NCBIfam" id="NF002995">
    <property type="entry name" value="PRK03759.1"/>
    <property type="match status" value="1"/>
</dbReference>
<evidence type="ECO:0000256" key="10">
    <source>
        <dbReference type="HAMAP-Rule" id="MF_00202"/>
    </source>
</evidence>
<protein>
    <recommendedName>
        <fullName evidence="3 10">Isopentenyl-diphosphate Delta-isomerase</fullName>
        <shortName evidence="10">IPP isomerase</shortName>
        <ecNumber evidence="3 10">5.3.3.2</ecNumber>
    </recommendedName>
    <alternativeName>
        <fullName evidence="10">IPP:DMAPP isomerase</fullName>
    </alternativeName>
    <alternativeName>
        <fullName evidence="10">Isopentenyl pyrophosphate isomerase</fullName>
    </alternativeName>
</protein>
<dbReference type="GO" id="GO:0009240">
    <property type="term" value="P:isopentenyl diphosphate biosynthetic process"/>
    <property type="evidence" value="ECO:0007669"/>
    <property type="project" value="TreeGrafter"/>
</dbReference>
<feature type="binding site" evidence="10">
    <location>
        <position position="110"/>
    </location>
    <ligand>
        <name>Mn(2+)</name>
        <dbReference type="ChEBI" id="CHEBI:29035"/>
    </ligand>
</feature>
<feature type="binding site" evidence="10">
    <location>
        <position position="82"/>
    </location>
    <ligand>
        <name>Mg(2+)</name>
        <dbReference type="ChEBI" id="CHEBI:18420"/>
    </ligand>
</feature>
<dbReference type="PROSITE" id="PS51462">
    <property type="entry name" value="NUDIX"/>
    <property type="match status" value="1"/>
</dbReference>
<gene>
    <name evidence="10" type="primary">idi</name>
    <name evidence="13" type="ORF">CCR87_10615</name>
</gene>
<dbReference type="InterPro" id="IPR056375">
    <property type="entry name" value="Idi_bact"/>
</dbReference>
<dbReference type="CDD" id="cd02885">
    <property type="entry name" value="NUDIX_IPP_Isomerase"/>
    <property type="match status" value="1"/>
</dbReference>
<keyword evidence="6 10" id="KW-0460">Magnesium</keyword>
<organism evidence="13 14">
    <name type="scientific">Rhodobaculum claviforme</name>
    <dbReference type="NCBI Taxonomy" id="1549854"/>
    <lineage>
        <taxon>Bacteria</taxon>
        <taxon>Pseudomonadati</taxon>
        <taxon>Pseudomonadota</taxon>
        <taxon>Alphaproteobacteria</taxon>
        <taxon>Rhodobacterales</taxon>
        <taxon>Paracoccaceae</taxon>
        <taxon>Rhodobaculum</taxon>
    </lineage>
</organism>
<dbReference type="Proteomes" id="UP000706333">
    <property type="component" value="Unassembled WGS sequence"/>
</dbReference>
<dbReference type="NCBIfam" id="TIGR02150">
    <property type="entry name" value="IPP_isom_1"/>
    <property type="match status" value="1"/>
</dbReference>
<evidence type="ECO:0000256" key="7">
    <source>
        <dbReference type="ARBA" id="ARBA00023211"/>
    </source>
</evidence>
<dbReference type="GO" id="GO:0005737">
    <property type="term" value="C:cytoplasm"/>
    <property type="evidence" value="ECO:0007669"/>
    <property type="project" value="UniProtKB-SubCell"/>
</dbReference>